<comment type="caution">
    <text evidence="1">The sequence shown here is derived from an EMBL/GenBank/DDBJ whole genome shotgun (WGS) entry which is preliminary data.</text>
</comment>
<sequence length="126" mass="14335">MQQVKEPIRLLPEQKTFMLPQGQFRRDSIENVINTTITGSDTMARVYKSMFDVITRVTNLDDENSHYQGDIELNRKLITIASLADWCQKRFDQKTIAASPNILKLGSEQNESNCSNSNNLLLSEGI</sequence>
<dbReference type="RefSeq" id="WP_025084988.1">
    <property type="nucleotide sequence ID" value="NZ_AZES01000059.1"/>
</dbReference>
<accession>A0A0R1PGG5</accession>
<keyword evidence="2" id="KW-1185">Reference proteome</keyword>
<proteinExistence type="predicted"/>
<organism evidence="1 2">
    <name type="scientific">Companilactobacillus paralimentarius DSM 13238 = JCM 10415</name>
    <dbReference type="NCBI Taxonomy" id="1122151"/>
    <lineage>
        <taxon>Bacteria</taxon>
        <taxon>Bacillati</taxon>
        <taxon>Bacillota</taxon>
        <taxon>Bacilli</taxon>
        <taxon>Lactobacillales</taxon>
        <taxon>Lactobacillaceae</taxon>
        <taxon>Companilactobacillus</taxon>
    </lineage>
</organism>
<dbReference type="EMBL" id="AZES01000059">
    <property type="protein sequence ID" value="KRL31183.1"/>
    <property type="molecule type" value="Genomic_DNA"/>
</dbReference>
<gene>
    <name evidence="1" type="ORF">FD33_GL002244</name>
</gene>
<dbReference type="PATRIC" id="fig|1122151.5.peg.2320"/>
<dbReference type="OrthoDB" id="2293264at2"/>
<dbReference type="AlphaFoldDB" id="A0A0R1PGG5"/>
<name>A0A0R1PGG5_9LACO</name>
<protein>
    <submittedName>
        <fullName evidence="1">Uncharacterized protein</fullName>
    </submittedName>
</protein>
<evidence type="ECO:0000313" key="1">
    <source>
        <dbReference type="EMBL" id="KRL31183.1"/>
    </source>
</evidence>
<reference evidence="1 2" key="1">
    <citation type="journal article" date="2015" name="Genome Announc.">
        <title>Expanding the biotechnology potential of lactobacilli through comparative genomics of 213 strains and associated genera.</title>
        <authorList>
            <person name="Sun Z."/>
            <person name="Harris H.M."/>
            <person name="McCann A."/>
            <person name="Guo C."/>
            <person name="Argimon S."/>
            <person name="Zhang W."/>
            <person name="Yang X."/>
            <person name="Jeffery I.B."/>
            <person name="Cooney J.C."/>
            <person name="Kagawa T.F."/>
            <person name="Liu W."/>
            <person name="Song Y."/>
            <person name="Salvetti E."/>
            <person name="Wrobel A."/>
            <person name="Rasinkangas P."/>
            <person name="Parkhill J."/>
            <person name="Rea M.C."/>
            <person name="O'Sullivan O."/>
            <person name="Ritari J."/>
            <person name="Douillard F.P."/>
            <person name="Paul Ross R."/>
            <person name="Yang R."/>
            <person name="Briner A.E."/>
            <person name="Felis G.E."/>
            <person name="de Vos W.M."/>
            <person name="Barrangou R."/>
            <person name="Klaenhammer T.R."/>
            <person name="Caufield P.W."/>
            <person name="Cui Y."/>
            <person name="Zhang H."/>
            <person name="O'Toole P.W."/>
        </authorList>
    </citation>
    <scope>NUCLEOTIDE SEQUENCE [LARGE SCALE GENOMIC DNA]</scope>
    <source>
        <strain evidence="1 2">DSM 13238</strain>
    </source>
</reference>
<evidence type="ECO:0000313" key="2">
    <source>
        <dbReference type="Proteomes" id="UP000051908"/>
    </source>
</evidence>
<dbReference type="Proteomes" id="UP000051908">
    <property type="component" value="Unassembled WGS sequence"/>
</dbReference>
<dbReference type="GeneID" id="96667900"/>